<proteinExistence type="predicted"/>
<protein>
    <submittedName>
        <fullName evidence="4">Zinc carboxypeptidase</fullName>
    </submittedName>
</protein>
<keyword evidence="1" id="KW-0175">Coiled coil</keyword>
<keyword evidence="2" id="KW-0732">Signal</keyword>
<dbReference type="EMBL" id="LGBR01000001">
    <property type="protein sequence ID" value="KOY53020.1"/>
    <property type="molecule type" value="Genomic_DNA"/>
</dbReference>
<gene>
    <name evidence="4" type="ORF">I602_2580</name>
    <name evidence="5" type="ORF">SAMN05444353_2355</name>
</gene>
<dbReference type="STRING" id="1300348.I602_2580"/>
<organism evidence="4 6">
    <name type="scientific">Polaribacter dokdonensis DSW-5</name>
    <dbReference type="NCBI Taxonomy" id="1300348"/>
    <lineage>
        <taxon>Bacteria</taxon>
        <taxon>Pseudomonadati</taxon>
        <taxon>Bacteroidota</taxon>
        <taxon>Flavobacteriia</taxon>
        <taxon>Flavobacteriales</taxon>
        <taxon>Flavobacteriaceae</taxon>
    </lineage>
</organism>
<feature type="signal peptide" evidence="2">
    <location>
        <begin position="1"/>
        <end position="19"/>
    </location>
</feature>
<evidence type="ECO:0000256" key="1">
    <source>
        <dbReference type="SAM" id="Coils"/>
    </source>
</evidence>
<dbReference type="SUPFAM" id="SSF53187">
    <property type="entry name" value="Zn-dependent exopeptidases"/>
    <property type="match status" value="1"/>
</dbReference>
<dbReference type="GO" id="GO:0006508">
    <property type="term" value="P:proteolysis"/>
    <property type="evidence" value="ECO:0007669"/>
    <property type="project" value="InterPro"/>
</dbReference>
<feature type="chain" id="PRO_5005845733" evidence="2">
    <location>
        <begin position="20"/>
        <end position="823"/>
    </location>
</feature>
<evidence type="ECO:0000313" key="4">
    <source>
        <dbReference type="EMBL" id="KOY53020.1"/>
    </source>
</evidence>
<dbReference type="Gene3D" id="3.40.630.10">
    <property type="entry name" value="Zn peptidases"/>
    <property type="match status" value="1"/>
</dbReference>
<evidence type="ECO:0000313" key="7">
    <source>
        <dbReference type="Proteomes" id="UP000183071"/>
    </source>
</evidence>
<dbReference type="InterPro" id="IPR029062">
    <property type="entry name" value="Class_I_gatase-like"/>
</dbReference>
<dbReference type="Pfam" id="PF00246">
    <property type="entry name" value="Peptidase_M14"/>
    <property type="match status" value="1"/>
</dbReference>
<dbReference type="AlphaFoldDB" id="A0A0N0CGB2"/>
<dbReference type="PATRIC" id="fig|1300348.6.peg.2582"/>
<dbReference type="CDD" id="cd06238">
    <property type="entry name" value="M14-like"/>
    <property type="match status" value="1"/>
</dbReference>
<keyword evidence="4" id="KW-0378">Hydrolase</keyword>
<keyword evidence="4" id="KW-0121">Carboxypeptidase</keyword>
<evidence type="ECO:0000313" key="5">
    <source>
        <dbReference type="EMBL" id="SEE56042.1"/>
    </source>
</evidence>
<feature type="domain" description="Peptidase M14" evidence="3">
    <location>
        <begin position="45"/>
        <end position="208"/>
    </location>
</feature>
<keyword evidence="7" id="KW-1185">Reference proteome</keyword>
<dbReference type="Proteomes" id="UP000183071">
    <property type="component" value="Unassembled WGS sequence"/>
</dbReference>
<dbReference type="InterPro" id="IPR000834">
    <property type="entry name" value="Peptidase_M14"/>
</dbReference>
<accession>A0A0N0CGB2</accession>
<dbReference type="GO" id="GO:0008270">
    <property type="term" value="F:zinc ion binding"/>
    <property type="evidence" value="ECO:0007669"/>
    <property type="project" value="InterPro"/>
</dbReference>
<dbReference type="CDD" id="cd03143">
    <property type="entry name" value="A4_beta-galactosidase_middle_domain"/>
    <property type="match status" value="1"/>
</dbReference>
<comment type="caution">
    <text evidence="4">The sequence shown here is derived from an EMBL/GenBank/DDBJ whole genome shotgun (WGS) entry which is preliminary data.</text>
</comment>
<dbReference type="Gene3D" id="3.40.50.880">
    <property type="match status" value="1"/>
</dbReference>
<evidence type="ECO:0000256" key="2">
    <source>
        <dbReference type="SAM" id="SignalP"/>
    </source>
</evidence>
<dbReference type="GO" id="GO:0004181">
    <property type="term" value="F:metallocarboxypeptidase activity"/>
    <property type="evidence" value="ECO:0007669"/>
    <property type="project" value="InterPro"/>
</dbReference>
<evidence type="ECO:0000259" key="3">
    <source>
        <dbReference type="Pfam" id="PF00246"/>
    </source>
</evidence>
<dbReference type="EMBL" id="FNUE01000002">
    <property type="protein sequence ID" value="SEE56042.1"/>
    <property type="molecule type" value="Genomic_DNA"/>
</dbReference>
<dbReference type="Proteomes" id="UP000037716">
    <property type="component" value="Unassembled WGS sequence"/>
</dbReference>
<evidence type="ECO:0000313" key="6">
    <source>
        <dbReference type="Proteomes" id="UP000037716"/>
    </source>
</evidence>
<dbReference type="OrthoDB" id="9758209at2"/>
<feature type="coiled-coil region" evidence="1">
    <location>
        <begin position="340"/>
        <end position="398"/>
    </location>
</feature>
<dbReference type="RefSeq" id="WP_053975071.1">
    <property type="nucleotide sequence ID" value="NZ_FNUE01000002.1"/>
</dbReference>
<name>A0A0N0CGB2_9FLAO</name>
<reference evidence="5 7" key="2">
    <citation type="submission" date="2016-10" db="EMBL/GenBank/DDBJ databases">
        <authorList>
            <person name="Varghese N."/>
            <person name="Submissions S."/>
        </authorList>
    </citation>
    <scope>NUCLEOTIDE SEQUENCE [LARGE SCALE GENOMIC DNA]</scope>
    <source>
        <strain evidence="5 7">DSW-5</strain>
    </source>
</reference>
<sequence>MKIKAFILLFFVSSIAVFSQTIKSPAEFLGYEIGSRFTRHHQVVDYFKYVSNSLPNVKLEKYGETNEHRELYVTYISSQENIDNIEYIRKENLSQTVSSNSNTNDKAIVWLSYNVHGNEASSTEASMLTLYDLVTNKKEWLKNTIVIIDPCINPDGRDRYVNWYNQVKSTPFDIAQDAKEHHEPWPGGRPNHYLFDLNRDWAWATQVESQQRIKIYNKWMPHIHVDFHEQGINNPYYFAPAAEPFHEIITDWQRDFQTQIGKNHAKYFDKEGWLYFTKESFDLLYPSYGDTYPTFMGAIGMTYEQAGHGRAGLGINTDEGEVLTLKDRATHHKTTGLSTVEIASKNAEKLNSEFKKYFNNDNITYKSFVIKNENQDKIDRLKLLLDKHEIVYENANNVSVKGYNYASQNETKFSASNKDLVIHTDQPKGKMVNVLFEPSAKLVDSLTYDITAWSLPYAHGFNAIASKNKVASSTNSTVNTVSNTIDKNAYAYISKWNSLKDATFLADILKNNIVPRFATKPFTANGIDYKRGTLIILRNDNRNENFDAKLLDIANQNKRQLSSVTTGFSDAGIDFGSYAVQPINKQKVALLSGESTSSLSFGEIWHFFETELEYPLTILNSDYFSRTDFSKYDVIILPNGYYSSILNTNTIEKLTSFARSGGTVIAIGSALNSFADKKGFSLSRKKLEDKKENNLMPYADQERNNVANLITGAIFKSTIDTTHPLGFGYSNEYFSLKLSGSTYNYLSGGINVGYFNKDATNVSGFAGKTALQKVPESLLFGVDEKGRGSFVYMVDNPLFRSFWDNGKLFLANAVFLLNSDKLK</sequence>
<reference evidence="4 6" key="1">
    <citation type="submission" date="2015-07" db="EMBL/GenBank/DDBJ databases">
        <title>Genome of Polaribacter dokdonenesis DSW-5, isolated from seawater off Dokdo in Korea.</title>
        <authorList>
            <person name="Yoon K."/>
            <person name="Song J.Y."/>
            <person name="Kim J.F."/>
        </authorList>
    </citation>
    <scope>NUCLEOTIDE SEQUENCE [LARGE SCALE GENOMIC DNA]</scope>
    <source>
        <strain evidence="4 6">DSW-5</strain>
    </source>
</reference>
<keyword evidence="4" id="KW-0645">Protease</keyword>
<dbReference type="SUPFAM" id="SSF52317">
    <property type="entry name" value="Class I glutamine amidotransferase-like"/>
    <property type="match status" value="1"/>
</dbReference>